<dbReference type="Proteomes" id="UP001596483">
    <property type="component" value="Unassembled WGS sequence"/>
</dbReference>
<proteinExistence type="predicted"/>
<comment type="caution">
    <text evidence="1">The sequence shown here is derived from an EMBL/GenBank/DDBJ whole genome shotgun (WGS) entry which is preliminary data.</text>
</comment>
<reference evidence="2" key="1">
    <citation type="journal article" date="2019" name="Int. J. Syst. Evol. Microbiol.">
        <title>The Global Catalogue of Microorganisms (GCM) 10K type strain sequencing project: providing services to taxonomists for standard genome sequencing and annotation.</title>
        <authorList>
            <consortium name="The Broad Institute Genomics Platform"/>
            <consortium name="The Broad Institute Genome Sequencing Center for Infectious Disease"/>
            <person name="Wu L."/>
            <person name="Ma J."/>
        </authorList>
    </citation>
    <scope>NUCLEOTIDE SEQUENCE [LARGE SCALE GENOMIC DNA]</scope>
    <source>
        <strain evidence="2">JCM 4738</strain>
    </source>
</reference>
<evidence type="ECO:0000313" key="1">
    <source>
        <dbReference type="EMBL" id="MFC7364509.1"/>
    </source>
</evidence>
<protein>
    <submittedName>
        <fullName evidence="1">Uncharacterized protein</fullName>
    </submittedName>
</protein>
<evidence type="ECO:0000313" key="2">
    <source>
        <dbReference type="Proteomes" id="UP001596483"/>
    </source>
</evidence>
<sequence length="73" mass="8035">MNQIEKQADAVLNTPEYLAGALIIAVGQWNDSGQQDEQLERVATEYLERLQAALRTDRDGAVAYLLGMEVQAA</sequence>
<dbReference type="EMBL" id="JBHTCT010000011">
    <property type="protein sequence ID" value="MFC7364509.1"/>
    <property type="molecule type" value="Genomic_DNA"/>
</dbReference>
<gene>
    <name evidence="1" type="ORF">ACFQQH_05135</name>
</gene>
<accession>A0ABW2NDK2</accession>
<dbReference type="RefSeq" id="WP_157297345.1">
    <property type="nucleotide sequence ID" value="NZ_JBHTCT010000011.1"/>
</dbReference>
<organism evidence="1 2">
    <name type="scientific">Bhargavaea changchunensis</name>
    <dbReference type="NCBI Taxonomy" id="2134037"/>
    <lineage>
        <taxon>Bacteria</taxon>
        <taxon>Bacillati</taxon>
        <taxon>Bacillota</taxon>
        <taxon>Bacilli</taxon>
        <taxon>Bacillales</taxon>
        <taxon>Caryophanaceae</taxon>
        <taxon>Bhargavaea</taxon>
    </lineage>
</organism>
<keyword evidence="2" id="KW-1185">Reference proteome</keyword>
<name>A0ABW2NDK2_9BACL</name>